<evidence type="ECO:0000256" key="1">
    <source>
        <dbReference type="ARBA" id="ARBA00005854"/>
    </source>
</evidence>
<gene>
    <name evidence="7" type="ORF">SAMN04488502_104100</name>
</gene>
<dbReference type="CDD" id="cd12171">
    <property type="entry name" value="2-Hacid_dh_10"/>
    <property type="match status" value="1"/>
</dbReference>
<dbReference type="SUPFAM" id="SSF51735">
    <property type="entry name" value="NAD(P)-binding Rossmann-fold domains"/>
    <property type="match status" value="1"/>
</dbReference>
<dbReference type="GO" id="GO:0051287">
    <property type="term" value="F:NAD binding"/>
    <property type="evidence" value="ECO:0007669"/>
    <property type="project" value="InterPro"/>
</dbReference>
<reference evidence="7 8" key="1">
    <citation type="submission" date="2016-10" db="EMBL/GenBank/DDBJ databases">
        <authorList>
            <person name="de Groot N.N."/>
        </authorList>
    </citation>
    <scope>NUCLEOTIDE SEQUENCE [LARGE SCALE GENOMIC DNA]</scope>
    <source>
        <strain evidence="7 8">DSM 1736</strain>
    </source>
</reference>
<accession>A0A1G9SSE7</accession>
<protein>
    <submittedName>
        <fullName evidence="7">D-3-phosphoglycerate dehydrogenase</fullName>
    </submittedName>
</protein>
<evidence type="ECO:0000256" key="3">
    <source>
        <dbReference type="ARBA" id="ARBA00023027"/>
    </source>
</evidence>
<dbReference type="Gene3D" id="3.40.50.720">
    <property type="entry name" value="NAD(P)-binding Rossmann-like Domain"/>
    <property type="match status" value="2"/>
</dbReference>
<dbReference type="EMBL" id="FNHB01000004">
    <property type="protein sequence ID" value="SDM38284.1"/>
    <property type="molecule type" value="Genomic_DNA"/>
</dbReference>
<dbReference type="OrthoDB" id="9805416at2"/>
<proteinExistence type="inferred from homology"/>
<name>A0A1G9SSE7_9FIRM</name>
<dbReference type="InterPro" id="IPR006139">
    <property type="entry name" value="D-isomer_2_OHA_DH_cat_dom"/>
</dbReference>
<comment type="similarity">
    <text evidence="1 4">Belongs to the D-isomer specific 2-hydroxyacid dehydrogenase family.</text>
</comment>
<dbReference type="Proteomes" id="UP000214880">
    <property type="component" value="Unassembled WGS sequence"/>
</dbReference>
<feature type="domain" description="D-isomer specific 2-hydroxyacid dehydrogenase NAD-binding" evidence="6">
    <location>
        <begin position="134"/>
        <end position="312"/>
    </location>
</feature>
<evidence type="ECO:0000259" key="5">
    <source>
        <dbReference type="Pfam" id="PF00389"/>
    </source>
</evidence>
<feature type="domain" description="D-isomer specific 2-hydroxyacid dehydrogenase catalytic" evidence="5">
    <location>
        <begin position="59"/>
        <end position="344"/>
    </location>
</feature>
<dbReference type="GO" id="GO:0016616">
    <property type="term" value="F:oxidoreductase activity, acting on the CH-OH group of donors, NAD or NADP as acceptor"/>
    <property type="evidence" value="ECO:0007669"/>
    <property type="project" value="InterPro"/>
</dbReference>
<dbReference type="RefSeq" id="WP_092072199.1">
    <property type="nucleotide sequence ID" value="NZ_FNHB01000004.1"/>
</dbReference>
<sequence length="356" mass="38886">MAKVLVVGDPLLTSEALKKAVHSTLGEHTEVVCADWKPASDEEFWYLRSIVEKNGPSVGKPPQELYDLAADVDLIITQHTPINAQIIARAQKCSAIGICRAGVENIDVQAATKKNIAVFHTMGRNAHAVSDYTIGMMLCEMRNIARSHAELKQGNWKKQYANAGFVGDMFEKTVGLVGFGYIGHVVAKKLQGFDVEVIVYDPFASQAVIEEAGAKKVSLEELCRRADFISMHARLSPETQGLLGAEQFALMKPTAYVVNTARAGLIDEQALIEALQTKKIGGAALDVFWVEPPAADHPLMNLDNVTITPHLAGSTKDAFSRTPYLLLAEIKRTVLEGNPRWVVNLNDLSLDLKALK</sequence>
<dbReference type="InterPro" id="IPR050857">
    <property type="entry name" value="D-2-hydroxyacid_DH"/>
</dbReference>
<dbReference type="Pfam" id="PF02826">
    <property type="entry name" value="2-Hacid_dh_C"/>
    <property type="match status" value="1"/>
</dbReference>
<dbReference type="PANTHER" id="PTHR42789">
    <property type="entry name" value="D-ISOMER SPECIFIC 2-HYDROXYACID DEHYDROGENASE FAMILY PROTEIN (AFU_ORTHOLOGUE AFUA_6G10090)"/>
    <property type="match status" value="1"/>
</dbReference>
<dbReference type="PANTHER" id="PTHR42789:SF1">
    <property type="entry name" value="D-ISOMER SPECIFIC 2-HYDROXYACID DEHYDROGENASE FAMILY PROTEIN (AFU_ORTHOLOGUE AFUA_6G10090)"/>
    <property type="match status" value="1"/>
</dbReference>
<dbReference type="Pfam" id="PF00389">
    <property type="entry name" value="2-Hacid_dh"/>
    <property type="match status" value="1"/>
</dbReference>
<keyword evidence="2 4" id="KW-0560">Oxidoreductase</keyword>
<evidence type="ECO:0000256" key="4">
    <source>
        <dbReference type="RuleBase" id="RU003719"/>
    </source>
</evidence>
<organism evidence="7 8">
    <name type="scientific">Dendrosporobacter quercicolus</name>
    <dbReference type="NCBI Taxonomy" id="146817"/>
    <lineage>
        <taxon>Bacteria</taxon>
        <taxon>Bacillati</taxon>
        <taxon>Bacillota</taxon>
        <taxon>Negativicutes</taxon>
        <taxon>Selenomonadales</taxon>
        <taxon>Sporomusaceae</taxon>
        <taxon>Dendrosporobacter</taxon>
    </lineage>
</organism>
<dbReference type="InterPro" id="IPR036291">
    <property type="entry name" value="NAD(P)-bd_dom_sf"/>
</dbReference>
<dbReference type="SUPFAM" id="SSF52283">
    <property type="entry name" value="Formate/glycerate dehydrogenase catalytic domain-like"/>
    <property type="match status" value="1"/>
</dbReference>
<evidence type="ECO:0000259" key="6">
    <source>
        <dbReference type="Pfam" id="PF02826"/>
    </source>
</evidence>
<dbReference type="InterPro" id="IPR006140">
    <property type="entry name" value="D-isomer_DH_NAD-bd"/>
</dbReference>
<evidence type="ECO:0000313" key="8">
    <source>
        <dbReference type="Proteomes" id="UP000214880"/>
    </source>
</evidence>
<dbReference type="FunFam" id="3.40.50.720:FF:000203">
    <property type="entry name" value="D-3-phosphoglycerate dehydrogenase (SerA)"/>
    <property type="match status" value="1"/>
</dbReference>
<keyword evidence="8" id="KW-1185">Reference proteome</keyword>
<evidence type="ECO:0000313" key="7">
    <source>
        <dbReference type="EMBL" id="SDM38284.1"/>
    </source>
</evidence>
<keyword evidence="3" id="KW-0520">NAD</keyword>
<dbReference type="STRING" id="146817.SAMN04488502_104100"/>
<evidence type="ECO:0000256" key="2">
    <source>
        <dbReference type="ARBA" id="ARBA00023002"/>
    </source>
</evidence>
<dbReference type="AlphaFoldDB" id="A0A1G9SSE7"/>